<dbReference type="InterPro" id="IPR036621">
    <property type="entry name" value="Anticodon-bd_dom_sf"/>
</dbReference>
<evidence type="ECO:0000256" key="13">
    <source>
        <dbReference type="ARBA" id="ARBA00047937"/>
    </source>
</evidence>
<dbReference type="InterPro" id="IPR033731">
    <property type="entry name" value="GlyRS-like_core"/>
</dbReference>
<dbReference type="PANTHER" id="PTHR10745">
    <property type="entry name" value="GLYCYL-TRNA SYNTHETASE/DNA POLYMERASE SUBUNIT GAMMA-2"/>
    <property type="match status" value="1"/>
</dbReference>
<evidence type="ECO:0000259" key="16">
    <source>
        <dbReference type="PROSITE" id="PS51185"/>
    </source>
</evidence>
<dbReference type="Gene3D" id="3.30.40.230">
    <property type="match status" value="1"/>
</dbReference>
<sequence>MTEQLEAAVIAAQDAVTKQGDTVRSLKASAKEGKVQKNDVDAAIVKLQELKLDLDAKQKELEKIAGGKSSQSREAFRAVLAGVLERRLFYIPSYKIYNGVAGFYDYGPPGCAIKANITQTWRQHFVLEENMLEVECPAVTPEIVLKASGHVDRFTDFMVKDVKTGECYRADHLLEGTLEKLLEDKKNPLTAEQTKEARDLLSTVGELKEDTLGAALTKYACKAPDTGNDISAPFAFNLMFKTSIGPRGDMVGYLRPETAQGIFVNFKDLLYYNGQRLPFAAAQIGNSYRNEISPRSGLLRVREFTQAEIEHFVNPDDKSHPKFSLVADLEPLLYSRDFQMGDEKKPHPIRLGDAVSKGIIANETLAYFIGRTWLFFKRIGINPQRMRFRQHLLHEMAHYANDCWDGEIETSYGWVECVGLADRSAYDLNAHAKMSKVDLKAHETYPEPRMEEELKIVVASKEVGQAFKKDAKTVTEHLQSMNECDAMELKAKLEAGSGDITTIDGQTFTVTPKMVDIKKELVRKTGRNFTPAVIEPSFGIGRIMYSMFEHAFYTRGEANDAGSDDARGVFRFTPLVAPVKATVFPLLQKAELNEVANKVSTSLTAAGLSNIVDTTGTTVGKRYARTDEIGVPFAITVDYQVQTDNTVTLRERDSMAQVRIPVPEIAGVVKSLVDGVSSWLEVQGKYPAQQAAANSEVA</sequence>
<dbReference type="PANTHER" id="PTHR10745:SF0">
    <property type="entry name" value="GLYCINE--TRNA LIGASE"/>
    <property type="match status" value="1"/>
</dbReference>
<dbReference type="GO" id="GO:0005739">
    <property type="term" value="C:mitochondrion"/>
    <property type="evidence" value="ECO:0007669"/>
    <property type="project" value="TreeGrafter"/>
</dbReference>
<reference evidence="17 18" key="1">
    <citation type="submission" date="2017-08" db="EMBL/GenBank/DDBJ databases">
        <title>Acidophilic green algal genome provides insights into adaptation to an acidic environment.</title>
        <authorList>
            <person name="Hirooka S."/>
            <person name="Hirose Y."/>
            <person name="Kanesaki Y."/>
            <person name="Higuchi S."/>
            <person name="Fujiwara T."/>
            <person name="Onuma R."/>
            <person name="Era A."/>
            <person name="Ohbayashi R."/>
            <person name="Uzuka A."/>
            <person name="Nozaki H."/>
            <person name="Yoshikawa H."/>
            <person name="Miyagishima S.Y."/>
        </authorList>
    </citation>
    <scope>NUCLEOTIDE SEQUENCE [LARGE SCALE GENOMIC DNA]</scope>
    <source>
        <strain evidence="17 18">NIES-2499</strain>
    </source>
</reference>
<dbReference type="InterPro" id="IPR004154">
    <property type="entry name" value="Anticodon-bd"/>
</dbReference>
<dbReference type="InterPro" id="IPR045864">
    <property type="entry name" value="aa-tRNA-synth_II/BPL/LPL"/>
</dbReference>
<keyword evidence="18" id="KW-1185">Reference proteome</keyword>
<dbReference type="Gene3D" id="3.30.930.10">
    <property type="entry name" value="Bira Bifunctional Protein, Domain 2"/>
    <property type="match status" value="1"/>
</dbReference>
<evidence type="ECO:0000256" key="12">
    <source>
        <dbReference type="ARBA" id="ARBA00030057"/>
    </source>
</evidence>
<dbReference type="FunFam" id="3.30.930.10:FF:000010">
    <property type="entry name" value="Glycyl-tRNA synthetase 1"/>
    <property type="match status" value="1"/>
</dbReference>
<dbReference type="GO" id="GO:0016740">
    <property type="term" value="F:transferase activity"/>
    <property type="evidence" value="ECO:0007669"/>
    <property type="project" value="UniProtKB-KW"/>
</dbReference>
<dbReference type="Pfam" id="PF00587">
    <property type="entry name" value="tRNA-synt_2b"/>
    <property type="match status" value="1"/>
</dbReference>
<dbReference type="Proteomes" id="UP000232323">
    <property type="component" value="Unassembled WGS sequence"/>
</dbReference>
<keyword evidence="10" id="KW-0648">Protein biosynthesis</keyword>
<dbReference type="Gene3D" id="3.40.50.800">
    <property type="entry name" value="Anticodon-binding domain"/>
    <property type="match status" value="1"/>
</dbReference>
<evidence type="ECO:0000256" key="6">
    <source>
        <dbReference type="ARBA" id="ARBA00022598"/>
    </source>
</evidence>
<keyword evidence="7" id="KW-0808">Transferase</keyword>
<keyword evidence="11" id="KW-0030">Aminoacyl-tRNA synthetase</keyword>
<comment type="similarity">
    <text evidence="2">Belongs to the class-II aminoacyl-tRNA synthetase family.</text>
</comment>
<comment type="catalytic activity">
    <reaction evidence="13">
        <text>tRNA(Gly) + glycine + ATP = glycyl-tRNA(Gly) + AMP + diphosphate</text>
        <dbReference type="Rhea" id="RHEA:16013"/>
        <dbReference type="Rhea" id="RHEA-COMP:9664"/>
        <dbReference type="Rhea" id="RHEA-COMP:9683"/>
        <dbReference type="ChEBI" id="CHEBI:30616"/>
        <dbReference type="ChEBI" id="CHEBI:33019"/>
        <dbReference type="ChEBI" id="CHEBI:57305"/>
        <dbReference type="ChEBI" id="CHEBI:78442"/>
        <dbReference type="ChEBI" id="CHEBI:78522"/>
        <dbReference type="ChEBI" id="CHEBI:456215"/>
        <dbReference type="EC" id="6.1.1.14"/>
    </reaction>
</comment>
<keyword evidence="5" id="KW-0963">Cytoplasm</keyword>
<dbReference type="GO" id="GO:0005524">
    <property type="term" value="F:ATP binding"/>
    <property type="evidence" value="ECO:0007669"/>
    <property type="project" value="UniProtKB-KW"/>
</dbReference>
<evidence type="ECO:0000256" key="9">
    <source>
        <dbReference type="ARBA" id="ARBA00022840"/>
    </source>
</evidence>
<dbReference type="PROSITE" id="PS50862">
    <property type="entry name" value="AA_TRNA_LIGASE_II"/>
    <property type="match status" value="1"/>
</dbReference>
<evidence type="ECO:0000259" key="15">
    <source>
        <dbReference type="PROSITE" id="PS50862"/>
    </source>
</evidence>
<evidence type="ECO:0000313" key="18">
    <source>
        <dbReference type="Proteomes" id="UP000232323"/>
    </source>
</evidence>
<accession>A0A250X797</accession>
<dbReference type="SUPFAM" id="SSF52954">
    <property type="entry name" value="Class II aaRS ABD-related"/>
    <property type="match status" value="1"/>
</dbReference>
<dbReference type="GO" id="GO:0004820">
    <property type="term" value="F:glycine-tRNA ligase activity"/>
    <property type="evidence" value="ECO:0007669"/>
    <property type="project" value="UniProtKB-EC"/>
</dbReference>
<dbReference type="EMBL" id="BEGY01000035">
    <property type="protein sequence ID" value="GAX78762.1"/>
    <property type="molecule type" value="Genomic_DNA"/>
</dbReference>
<dbReference type="FunFam" id="3.30.40.230:FF:000001">
    <property type="entry name" value="Glycine--tRNA ligase"/>
    <property type="match status" value="1"/>
</dbReference>
<dbReference type="GO" id="GO:0070150">
    <property type="term" value="P:mitochondrial glycyl-tRNA aminoacylation"/>
    <property type="evidence" value="ECO:0007669"/>
    <property type="project" value="TreeGrafter"/>
</dbReference>
<dbReference type="NCBIfam" id="NF003211">
    <property type="entry name" value="PRK04173.1"/>
    <property type="match status" value="1"/>
</dbReference>
<keyword evidence="6" id="KW-0436">Ligase</keyword>
<gene>
    <name evidence="17" type="ORF">CEUSTIGMA_g6199.t1</name>
</gene>
<dbReference type="PROSITE" id="PS51185">
    <property type="entry name" value="WHEP_TRS_2"/>
    <property type="match status" value="1"/>
</dbReference>
<organism evidence="17 18">
    <name type="scientific">Chlamydomonas eustigma</name>
    <dbReference type="NCBI Taxonomy" id="1157962"/>
    <lineage>
        <taxon>Eukaryota</taxon>
        <taxon>Viridiplantae</taxon>
        <taxon>Chlorophyta</taxon>
        <taxon>core chlorophytes</taxon>
        <taxon>Chlorophyceae</taxon>
        <taxon>CS clade</taxon>
        <taxon>Chlamydomonadales</taxon>
        <taxon>Chlamydomonadaceae</taxon>
        <taxon>Chlamydomonas</taxon>
    </lineage>
</organism>
<dbReference type="InterPro" id="IPR002314">
    <property type="entry name" value="aa-tRNA-synt_IIb"/>
</dbReference>
<name>A0A250X797_9CHLO</name>
<dbReference type="PRINTS" id="PR01043">
    <property type="entry name" value="TRNASYNTHGLY"/>
</dbReference>
<keyword evidence="14" id="KW-0175">Coiled coil</keyword>
<dbReference type="Gene3D" id="3.30.720.200">
    <property type="match status" value="1"/>
</dbReference>
<dbReference type="SUPFAM" id="SSF55681">
    <property type="entry name" value="Class II aaRS and biotin synthetases"/>
    <property type="match status" value="1"/>
</dbReference>
<evidence type="ECO:0000313" key="17">
    <source>
        <dbReference type="EMBL" id="GAX78762.1"/>
    </source>
</evidence>
<dbReference type="NCBIfam" id="TIGR00389">
    <property type="entry name" value="glyS_dimeric"/>
    <property type="match status" value="1"/>
</dbReference>
<evidence type="ECO:0000256" key="14">
    <source>
        <dbReference type="SAM" id="Coils"/>
    </source>
</evidence>
<dbReference type="Pfam" id="PF03129">
    <property type="entry name" value="HGTP_anticodon"/>
    <property type="match status" value="1"/>
</dbReference>
<dbReference type="Gene3D" id="1.10.287.10">
    <property type="entry name" value="S15/NS1, RNA-binding"/>
    <property type="match status" value="1"/>
</dbReference>
<evidence type="ECO:0000256" key="5">
    <source>
        <dbReference type="ARBA" id="ARBA00022490"/>
    </source>
</evidence>
<dbReference type="CDD" id="cd00774">
    <property type="entry name" value="GlyRS-like_core"/>
    <property type="match status" value="1"/>
</dbReference>
<dbReference type="InterPro" id="IPR002315">
    <property type="entry name" value="tRNA-synt_gly"/>
</dbReference>
<dbReference type="InterPro" id="IPR006195">
    <property type="entry name" value="aa-tRNA-synth_II"/>
</dbReference>
<evidence type="ECO:0000256" key="8">
    <source>
        <dbReference type="ARBA" id="ARBA00022741"/>
    </source>
</evidence>
<keyword evidence="8" id="KW-0547">Nucleotide-binding</keyword>
<evidence type="ECO:0000256" key="3">
    <source>
        <dbReference type="ARBA" id="ARBA00011738"/>
    </source>
</evidence>
<feature type="domain" description="Aminoacyl-transfer RNA synthetases class-II family profile" evidence="15">
    <location>
        <begin position="79"/>
        <end position="574"/>
    </location>
</feature>
<evidence type="ECO:0000256" key="10">
    <source>
        <dbReference type="ARBA" id="ARBA00022917"/>
    </source>
</evidence>
<feature type="coiled-coil region" evidence="14">
    <location>
        <begin position="40"/>
        <end position="67"/>
    </location>
</feature>
<dbReference type="FunFam" id="3.40.50.800:FF:000004">
    <property type="entry name" value="Glycine--tRNA ligase 2"/>
    <property type="match status" value="1"/>
</dbReference>
<evidence type="ECO:0000256" key="11">
    <source>
        <dbReference type="ARBA" id="ARBA00023146"/>
    </source>
</evidence>
<comment type="subcellular location">
    <subcellularLocation>
        <location evidence="1">Cytoplasm</location>
    </subcellularLocation>
</comment>
<comment type="subunit">
    <text evidence="3">Homodimer.</text>
</comment>
<dbReference type="InterPro" id="IPR027031">
    <property type="entry name" value="Gly-tRNA_synthase/POLG2"/>
</dbReference>
<comment type="caution">
    <text evidence="17">The sequence shown here is derived from an EMBL/GenBank/DDBJ whole genome shotgun (WGS) entry which is preliminary data.</text>
</comment>
<evidence type="ECO:0000256" key="4">
    <source>
        <dbReference type="ARBA" id="ARBA00012829"/>
    </source>
</evidence>
<dbReference type="OrthoDB" id="57698at2759"/>
<protein>
    <recommendedName>
        <fullName evidence="4">glycine--tRNA ligase</fullName>
        <ecNumber evidence="4">6.1.1.14</ecNumber>
    </recommendedName>
    <alternativeName>
        <fullName evidence="12">Diadenosine tetraphosphate synthetase</fullName>
    </alternativeName>
</protein>
<dbReference type="FunFam" id="3.30.720.200:FF:000001">
    <property type="entry name" value="Glycine--tRNA ligase 2"/>
    <property type="match status" value="1"/>
</dbReference>
<evidence type="ECO:0000256" key="2">
    <source>
        <dbReference type="ARBA" id="ARBA00008226"/>
    </source>
</evidence>
<dbReference type="AlphaFoldDB" id="A0A250X797"/>
<proteinExistence type="inferred from homology"/>
<dbReference type="InterPro" id="IPR000738">
    <property type="entry name" value="WHEP-TRS_dom"/>
</dbReference>
<keyword evidence="9" id="KW-0067">ATP-binding</keyword>
<dbReference type="CDD" id="cd00858">
    <property type="entry name" value="GlyRS_anticodon"/>
    <property type="match status" value="1"/>
</dbReference>
<evidence type="ECO:0000256" key="1">
    <source>
        <dbReference type="ARBA" id="ARBA00004496"/>
    </source>
</evidence>
<evidence type="ECO:0000256" key="7">
    <source>
        <dbReference type="ARBA" id="ARBA00022679"/>
    </source>
</evidence>
<dbReference type="STRING" id="1157962.A0A250X797"/>
<feature type="domain" description="WHEP-TRS" evidence="16">
    <location>
        <begin position="8"/>
        <end position="68"/>
    </location>
</feature>
<dbReference type="EC" id="6.1.1.14" evidence="4"/>